<feature type="binding site" evidence="5">
    <location>
        <begin position="107"/>
        <end position="110"/>
    </location>
    <ligand>
        <name>AMP</name>
        <dbReference type="ChEBI" id="CHEBI:456215"/>
    </ligand>
</feature>
<dbReference type="InterPro" id="IPR007862">
    <property type="entry name" value="Adenylate_kinase_lid-dom"/>
</dbReference>
<dbReference type="Pfam" id="PF00406">
    <property type="entry name" value="ADK"/>
    <property type="match status" value="1"/>
</dbReference>
<dbReference type="NCBIfam" id="TIGR01351">
    <property type="entry name" value="adk"/>
    <property type="match status" value="1"/>
</dbReference>
<comment type="pathway">
    <text evidence="5">Purine metabolism; AMP biosynthesis via salvage pathway; AMP from ADP: step 1/1.</text>
</comment>
<evidence type="ECO:0000256" key="2">
    <source>
        <dbReference type="ARBA" id="ARBA00022727"/>
    </source>
</evidence>
<evidence type="ECO:0000313" key="9">
    <source>
        <dbReference type="EMBL" id="TCK74384.1"/>
    </source>
</evidence>
<keyword evidence="3 5" id="KW-0547">Nucleotide-binding</keyword>
<comment type="similarity">
    <text evidence="5 6">Belongs to the adenylate kinase family.</text>
</comment>
<dbReference type="Gene3D" id="3.40.50.300">
    <property type="entry name" value="P-loop containing nucleotide triphosphate hydrolases"/>
    <property type="match status" value="1"/>
</dbReference>
<comment type="function">
    <text evidence="5">Catalyzes the reversible transfer of the terminal phosphate group between ATP and AMP. Plays an important role in cellular energy homeostasis and in adenine nucleotide metabolism.</text>
</comment>
<feature type="binding site" evidence="5">
    <location>
        <position position="173"/>
    </location>
    <ligand>
        <name>Zn(2+)</name>
        <dbReference type="ChEBI" id="CHEBI:29105"/>
        <note>structural</note>
    </ligand>
</feature>
<feature type="region of interest" description="LID" evidence="5">
    <location>
        <begin position="149"/>
        <end position="186"/>
    </location>
</feature>
<dbReference type="UniPathway" id="UPA00588">
    <property type="reaction ID" value="UER00649"/>
</dbReference>
<dbReference type="FunFam" id="3.40.50.300:FF:000106">
    <property type="entry name" value="Adenylate kinase mitochondrial"/>
    <property type="match status" value="1"/>
</dbReference>
<evidence type="ECO:0000259" key="8">
    <source>
        <dbReference type="Pfam" id="PF05191"/>
    </source>
</evidence>
<feature type="binding site" evidence="5">
    <location>
        <position position="156"/>
    </location>
    <ligand>
        <name>Zn(2+)</name>
        <dbReference type="ChEBI" id="CHEBI:29105"/>
        <note>structural</note>
    </ligand>
</feature>
<dbReference type="AlphaFoldDB" id="A0A4R1L819"/>
<feature type="binding site" evidence="5">
    <location>
        <begin position="159"/>
        <end position="160"/>
    </location>
    <ligand>
        <name>ATP</name>
        <dbReference type="ChEBI" id="CHEBI:30616"/>
    </ligand>
</feature>
<sequence>MAHPAMDIEAASATVVIPGPILLLGAPGVGKGTQAKELASQWAIPHISTGDILRALRSDPAKAATTVGAQAKALMDAGKLVSDELVQELVATRLKEPDTVRGYILDGFPRTIGQAKWLDQTLAAVAESLPVVAVSIQVGYTELLRRITGRRTCPVCGSIYNTYLQPPKVAEHCDLDGALLIRRPDDTEAVFAERMRAYENLTEPVVEHYRAMGRFGQVDGARPIGDVTAGILAAVKRLRG</sequence>
<feature type="binding site" evidence="5">
    <location>
        <position position="176"/>
    </location>
    <ligand>
        <name>Zn(2+)</name>
        <dbReference type="ChEBI" id="CHEBI:29105"/>
        <note>structural</note>
    </ligand>
</feature>
<dbReference type="InterPro" id="IPR000850">
    <property type="entry name" value="Adenylat/UMP-CMP_kin"/>
</dbReference>
<feature type="binding site" evidence="5">
    <location>
        <position position="54"/>
    </location>
    <ligand>
        <name>AMP</name>
        <dbReference type="ChEBI" id="CHEBI:456215"/>
    </ligand>
</feature>
<keyword evidence="5" id="KW-0479">Metal-binding</keyword>
<feature type="binding site" evidence="5">
    <location>
        <begin position="28"/>
        <end position="33"/>
    </location>
    <ligand>
        <name>ATP</name>
        <dbReference type="ChEBI" id="CHEBI:30616"/>
    </ligand>
</feature>
<feature type="binding site" evidence="5">
    <location>
        <position position="183"/>
    </location>
    <ligand>
        <name>AMP</name>
        <dbReference type="ChEBI" id="CHEBI:456215"/>
    </ligand>
</feature>
<feature type="binding site" evidence="5">
    <location>
        <position position="49"/>
    </location>
    <ligand>
        <name>AMP</name>
        <dbReference type="ChEBI" id="CHEBI:456215"/>
    </ligand>
</feature>
<dbReference type="PROSITE" id="PS00113">
    <property type="entry name" value="ADENYLATE_KINASE"/>
    <property type="match status" value="1"/>
</dbReference>
<keyword evidence="10" id="KW-1185">Reference proteome</keyword>
<evidence type="ECO:0000256" key="6">
    <source>
        <dbReference type="RuleBase" id="RU003330"/>
    </source>
</evidence>
<dbReference type="GO" id="GO:0005737">
    <property type="term" value="C:cytoplasm"/>
    <property type="evidence" value="ECO:0007669"/>
    <property type="project" value="UniProtKB-SubCell"/>
</dbReference>
<dbReference type="PANTHER" id="PTHR23359">
    <property type="entry name" value="NUCLEOTIDE KINASE"/>
    <property type="match status" value="1"/>
</dbReference>
<evidence type="ECO:0000256" key="4">
    <source>
        <dbReference type="ARBA" id="ARBA00022777"/>
    </source>
</evidence>
<keyword evidence="5" id="KW-0963">Cytoplasm</keyword>
<dbReference type="Pfam" id="PF05191">
    <property type="entry name" value="ADK_lid"/>
    <property type="match status" value="1"/>
</dbReference>
<comment type="subcellular location">
    <subcellularLocation>
        <location evidence="5 7">Cytoplasm</location>
    </subcellularLocation>
</comment>
<comment type="caution">
    <text evidence="9">The sequence shown here is derived from an EMBL/GenBank/DDBJ whole genome shotgun (WGS) entry which is preliminary data.</text>
</comment>
<accession>A0A4R1L819</accession>
<dbReference type="InterPro" id="IPR033690">
    <property type="entry name" value="Adenylat_kinase_CS"/>
</dbReference>
<evidence type="ECO:0000256" key="3">
    <source>
        <dbReference type="ARBA" id="ARBA00022741"/>
    </source>
</evidence>
<feature type="binding site" evidence="5">
    <location>
        <position position="194"/>
    </location>
    <ligand>
        <name>AMP</name>
        <dbReference type="ChEBI" id="CHEBI:456215"/>
    </ligand>
</feature>
<name>A0A4R1L819_9BACT</name>
<keyword evidence="5 7" id="KW-0067">ATP-binding</keyword>
<dbReference type="NCBIfam" id="NF001381">
    <property type="entry name" value="PRK00279.1-3"/>
    <property type="match status" value="1"/>
</dbReference>
<feature type="binding site" evidence="5">
    <location>
        <position position="150"/>
    </location>
    <ligand>
        <name>ATP</name>
        <dbReference type="ChEBI" id="CHEBI:30616"/>
    </ligand>
</feature>
<dbReference type="EC" id="2.7.4.3" evidence="5 7"/>
<dbReference type="GO" id="GO:0004017">
    <property type="term" value="F:AMP kinase activity"/>
    <property type="evidence" value="ECO:0007669"/>
    <property type="project" value="UniProtKB-UniRule"/>
</dbReference>
<dbReference type="GO" id="GO:0044209">
    <property type="term" value="P:AMP salvage"/>
    <property type="evidence" value="ECO:0007669"/>
    <property type="project" value="UniProtKB-UniRule"/>
</dbReference>
<dbReference type="EMBL" id="SMGK01000002">
    <property type="protein sequence ID" value="TCK74384.1"/>
    <property type="molecule type" value="Genomic_DNA"/>
</dbReference>
<dbReference type="InterPro" id="IPR027417">
    <property type="entry name" value="P-loop_NTPase"/>
</dbReference>
<dbReference type="InterPro" id="IPR006259">
    <property type="entry name" value="Adenyl_kin_sub"/>
</dbReference>
<gene>
    <name evidence="5" type="primary">adk</name>
    <name evidence="9" type="ORF">C7378_2006</name>
</gene>
<feature type="domain" description="Adenylate kinase active site lid" evidence="8">
    <location>
        <begin position="150"/>
        <end position="185"/>
    </location>
</feature>
<dbReference type="HAMAP" id="MF_00235">
    <property type="entry name" value="Adenylate_kinase_Adk"/>
    <property type="match status" value="1"/>
</dbReference>
<proteinExistence type="inferred from homology"/>
<organism evidence="9 10">
    <name type="scientific">Acidipila rosea</name>
    <dbReference type="NCBI Taxonomy" id="768535"/>
    <lineage>
        <taxon>Bacteria</taxon>
        <taxon>Pseudomonadati</taxon>
        <taxon>Acidobacteriota</taxon>
        <taxon>Terriglobia</taxon>
        <taxon>Terriglobales</taxon>
        <taxon>Acidobacteriaceae</taxon>
        <taxon>Acidipila</taxon>
    </lineage>
</organism>
<feature type="binding site" evidence="5">
    <location>
        <begin position="79"/>
        <end position="81"/>
    </location>
    <ligand>
        <name>AMP</name>
        <dbReference type="ChEBI" id="CHEBI:456215"/>
    </ligand>
</feature>
<keyword evidence="1 5" id="KW-0808">Transferase</keyword>
<evidence type="ECO:0000256" key="5">
    <source>
        <dbReference type="HAMAP-Rule" id="MF_00235"/>
    </source>
</evidence>
<feature type="binding site" evidence="5">
    <location>
        <position position="222"/>
    </location>
    <ligand>
        <name>ATP</name>
        <dbReference type="ChEBI" id="CHEBI:30616"/>
    </ligand>
</feature>
<keyword evidence="5" id="KW-0862">Zinc</keyword>
<keyword evidence="2 5" id="KW-0545">Nucleotide biosynthesis</keyword>
<evidence type="ECO:0000256" key="1">
    <source>
        <dbReference type="ARBA" id="ARBA00022679"/>
    </source>
</evidence>
<comment type="caution">
    <text evidence="5">Lacks conserved residue(s) required for the propagation of feature annotation.</text>
</comment>
<reference evidence="9 10" key="1">
    <citation type="submission" date="2019-03" db="EMBL/GenBank/DDBJ databases">
        <title>Genomic Encyclopedia of Type Strains, Phase IV (KMG-IV): sequencing the most valuable type-strain genomes for metagenomic binning, comparative biology and taxonomic classification.</title>
        <authorList>
            <person name="Goeker M."/>
        </authorList>
    </citation>
    <scope>NUCLEOTIDE SEQUENCE [LARGE SCALE GENOMIC DNA]</scope>
    <source>
        <strain evidence="9 10">DSM 103428</strain>
    </source>
</reference>
<dbReference type="SUPFAM" id="SSF52540">
    <property type="entry name" value="P-loop containing nucleoside triphosphate hydrolases"/>
    <property type="match status" value="1"/>
</dbReference>
<dbReference type="Proteomes" id="UP000295210">
    <property type="component" value="Unassembled WGS sequence"/>
</dbReference>
<dbReference type="PRINTS" id="PR00094">
    <property type="entry name" value="ADENYLTKNASE"/>
</dbReference>
<comment type="catalytic activity">
    <reaction evidence="5 7">
        <text>AMP + ATP = 2 ADP</text>
        <dbReference type="Rhea" id="RHEA:12973"/>
        <dbReference type="ChEBI" id="CHEBI:30616"/>
        <dbReference type="ChEBI" id="CHEBI:456215"/>
        <dbReference type="ChEBI" id="CHEBI:456216"/>
        <dbReference type="EC" id="2.7.4.3"/>
    </reaction>
</comment>
<protein>
    <recommendedName>
        <fullName evidence="5 7">Adenylate kinase</fullName>
        <shortName evidence="5">AK</shortName>
        <ecNumber evidence="5 7">2.7.4.3</ecNumber>
    </recommendedName>
    <alternativeName>
        <fullName evidence="5">ATP-AMP transphosphorylase</fullName>
    </alternativeName>
    <alternativeName>
        <fullName evidence="5">ATP:AMP phosphotransferase</fullName>
    </alternativeName>
    <alternativeName>
        <fullName evidence="5">Adenylate monophosphate kinase</fullName>
    </alternativeName>
</protein>
<comment type="subunit">
    <text evidence="5 7">Monomer.</text>
</comment>
<evidence type="ECO:0000313" key="10">
    <source>
        <dbReference type="Proteomes" id="UP000295210"/>
    </source>
</evidence>
<feature type="binding site" evidence="5">
    <location>
        <position position="153"/>
    </location>
    <ligand>
        <name>Zn(2+)</name>
        <dbReference type="ChEBI" id="CHEBI:29105"/>
        <note>structural</note>
    </ligand>
</feature>
<keyword evidence="4 5" id="KW-0418">Kinase</keyword>
<feature type="binding site" evidence="5">
    <location>
        <position position="114"/>
    </location>
    <ligand>
        <name>AMP</name>
        <dbReference type="ChEBI" id="CHEBI:456215"/>
    </ligand>
</feature>
<dbReference type="GO" id="GO:0008270">
    <property type="term" value="F:zinc ion binding"/>
    <property type="evidence" value="ECO:0007669"/>
    <property type="project" value="UniProtKB-UniRule"/>
</dbReference>
<dbReference type="CDD" id="cd01428">
    <property type="entry name" value="ADK"/>
    <property type="match status" value="1"/>
</dbReference>
<comment type="domain">
    <text evidence="5">Consists of three domains, a large central CORE domain and two small peripheral domains, NMPbind and LID, which undergo movements during catalysis. The LID domain closes over the site of phosphoryl transfer upon ATP binding. Assembling and dissambling the active center during each catalytic cycle provides an effective means to prevent ATP hydrolysis. Some bacteria have evolved a zinc-coordinating structure that stabilizes the LID domain.</text>
</comment>
<dbReference type="GO" id="GO:0005524">
    <property type="term" value="F:ATP binding"/>
    <property type="evidence" value="ECO:0007669"/>
    <property type="project" value="UniProtKB-UniRule"/>
</dbReference>
<evidence type="ECO:0000256" key="7">
    <source>
        <dbReference type="RuleBase" id="RU003331"/>
    </source>
</evidence>